<dbReference type="GO" id="GO:0016787">
    <property type="term" value="F:hydrolase activity"/>
    <property type="evidence" value="ECO:0007669"/>
    <property type="project" value="UniProtKB-KW"/>
</dbReference>
<dbReference type="PANTHER" id="PTHR43540">
    <property type="entry name" value="PEROXYUREIDOACRYLATE/UREIDOACRYLATE AMIDOHYDROLASE-RELATED"/>
    <property type="match status" value="1"/>
</dbReference>
<dbReference type="Pfam" id="PF00857">
    <property type="entry name" value="Isochorismatase"/>
    <property type="match status" value="1"/>
</dbReference>
<dbReference type="SUPFAM" id="SSF52499">
    <property type="entry name" value="Isochorismatase-like hydrolases"/>
    <property type="match status" value="1"/>
</dbReference>
<evidence type="ECO:0000313" key="3">
    <source>
        <dbReference type="EMBL" id="KDR42347.1"/>
    </source>
</evidence>
<dbReference type="CDD" id="cd00431">
    <property type="entry name" value="cysteine_hydrolases"/>
    <property type="match status" value="1"/>
</dbReference>
<evidence type="ECO:0000313" key="4">
    <source>
        <dbReference type="Proteomes" id="UP000027466"/>
    </source>
</evidence>
<feature type="domain" description="Isochorismatase-like" evidence="2">
    <location>
        <begin position="28"/>
        <end position="227"/>
    </location>
</feature>
<dbReference type="AlphaFoldDB" id="A0A069PPG9"/>
<evidence type="ECO:0000256" key="1">
    <source>
        <dbReference type="ARBA" id="ARBA00022801"/>
    </source>
</evidence>
<sequence>MCNQHSPYADPADPALPGSDMKLDLSRTALVVIDPQIDFMSPEGRSWGVVGESVTEQNLVPNLSRLFQAAKQAGITVAVSPHYYYPHDHTWKVQGPAEMFQHAIGMFDRPGALTLEGFRGSGADFVPELKPYVEDGKTIICSTHKLYGPQSNDLTLQLRKQRVDQVILAGMAANLCVESHLRDLLEQGFEVAVVRDAVAGPKLPDGDGYHAALVNFRYLANALWTTEDTVGRLLGNA</sequence>
<dbReference type="EMBL" id="JFHC01000017">
    <property type="protein sequence ID" value="KDR42347.1"/>
    <property type="molecule type" value="Genomic_DNA"/>
</dbReference>
<organism evidence="3 4">
    <name type="scientific">Caballeronia glathei</name>
    <dbReference type="NCBI Taxonomy" id="60547"/>
    <lineage>
        <taxon>Bacteria</taxon>
        <taxon>Pseudomonadati</taxon>
        <taxon>Pseudomonadota</taxon>
        <taxon>Betaproteobacteria</taxon>
        <taxon>Burkholderiales</taxon>
        <taxon>Burkholderiaceae</taxon>
        <taxon>Caballeronia</taxon>
    </lineage>
</organism>
<comment type="caution">
    <text evidence="3">The sequence shown here is derived from an EMBL/GenBank/DDBJ whole genome shotgun (WGS) entry which is preliminary data.</text>
</comment>
<dbReference type="InterPro" id="IPR036380">
    <property type="entry name" value="Isochorismatase-like_sf"/>
</dbReference>
<evidence type="ECO:0000259" key="2">
    <source>
        <dbReference type="Pfam" id="PF00857"/>
    </source>
</evidence>
<keyword evidence="4" id="KW-1185">Reference proteome</keyword>
<dbReference type="Gene3D" id="3.40.50.850">
    <property type="entry name" value="Isochorismatase-like"/>
    <property type="match status" value="1"/>
</dbReference>
<accession>A0A069PPG9</accession>
<dbReference type="STRING" id="60547.GCA_000751215_06527"/>
<protein>
    <submittedName>
        <fullName evidence="3">Isochorismatase</fullName>
    </submittedName>
</protein>
<dbReference type="Proteomes" id="UP000027466">
    <property type="component" value="Unassembled WGS sequence"/>
</dbReference>
<dbReference type="PANTHER" id="PTHR43540:SF6">
    <property type="entry name" value="ISOCHORISMATASE-LIKE DOMAIN-CONTAINING PROTEIN"/>
    <property type="match status" value="1"/>
</dbReference>
<name>A0A069PPG9_9BURK</name>
<proteinExistence type="predicted"/>
<gene>
    <name evidence="3" type="ORF">BG61_09625</name>
</gene>
<reference evidence="3 4" key="1">
    <citation type="submission" date="2014-03" db="EMBL/GenBank/DDBJ databases">
        <title>Draft Genome Sequences of Four Burkholderia Strains.</title>
        <authorList>
            <person name="Liu X.Y."/>
            <person name="Li C.X."/>
            <person name="Xu J.H."/>
        </authorList>
    </citation>
    <scope>NUCLEOTIDE SEQUENCE [LARGE SCALE GENOMIC DNA]</scope>
    <source>
        <strain evidence="3 4">DSM 50014</strain>
    </source>
</reference>
<dbReference type="InterPro" id="IPR000868">
    <property type="entry name" value="Isochorismatase-like_dom"/>
</dbReference>
<dbReference type="RefSeq" id="WP_035939778.1">
    <property type="nucleotide sequence ID" value="NZ_CADFFX010000023.1"/>
</dbReference>
<keyword evidence="1" id="KW-0378">Hydrolase</keyword>
<dbReference type="InterPro" id="IPR050272">
    <property type="entry name" value="Isochorismatase-like_hydrls"/>
</dbReference>